<evidence type="ECO:0000256" key="1">
    <source>
        <dbReference type="SAM" id="MobiDB-lite"/>
    </source>
</evidence>
<feature type="region of interest" description="Disordered" evidence="1">
    <location>
        <begin position="30"/>
        <end position="113"/>
    </location>
</feature>
<feature type="compositionally biased region" description="Basic residues" evidence="1">
    <location>
        <begin position="102"/>
        <end position="113"/>
    </location>
</feature>
<gene>
    <name evidence="2" type="ORF">HPP92_006822</name>
</gene>
<comment type="caution">
    <text evidence="2">The sequence shown here is derived from an EMBL/GenBank/DDBJ whole genome shotgun (WGS) entry which is preliminary data.</text>
</comment>
<dbReference type="OrthoDB" id="1682477at2759"/>
<dbReference type="AlphaFoldDB" id="A0A835RJ50"/>
<name>A0A835RJ50_VANPL</name>
<sequence>MTLKRVTHTWPSVQCKAPTSRRCNGRCKTWGVSPRGASVGADLGGSSKYSNENFEGRRGESPSALETAQPRGRAADKEHRMLSGCPARSGTLENSMAERSTYRRTHNRIRSPR</sequence>
<organism evidence="2 3">
    <name type="scientific">Vanilla planifolia</name>
    <name type="common">Vanilla</name>
    <dbReference type="NCBI Taxonomy" id="51239"/>
    <lineage>
        <taxon>Eukaryota</taxon>
        <taxon>Viridiplantae</taxon>
        <taxon>Streptophyta</taxon>
        <taxon>Embryophyta</taxon>
        <taxon>Tracheophyta</taxon>
        <taxon>Spermatophyta</taxon>
        <taxon>Magnoliopsida</taxon>
        <taxon>Liliopsida</taxon>
        <taxon>Asparagales</taxon>
        <taxon>Orchidaceae</taxon>
        <taxon>Vanilloideae</taxon>
        <taxon>Vanilleae</taxon>
        <taxon>Vanilla</taxon>
    </lineage>
</organism>
<evidence type="ECO:0000313" key="2">
    <source>
        <dbReference type="EMBL" id="KAG0489959.1"/>
    </source>
</evidence>
<dbReference type="EMBL" id="JADCNM010000003">
    <property type="protein sequence ID" value="KAG0489959.1"/>
    <property type="molecule type" value="Genomic_DNA"/>
</dbReference>
<protein>
    <submittedName>
        <fullName evidence="2">Uncharacterized protein</fullName>
    </submittedName>
</protein>
<dbReference type="Proteomes" id="UP000639772">
    <property type="component" value="Chromosome 3"/>
</dbReference>
<reference evidence="2 3" key="1">
    <citation type="journal article" date="2020" name="Nat. Food">
        <title>A phased Vanilla planifolia genome enables genetic improvement of flavour and production.</title>
        <authorList>
            <person name="Hasing T."/>
            <person name="Tang H."/>
            <person name="Brym M."/>
            <person name="Khazi F."/>
            <person name="Huang T."/>
            <person name="Chambers A.H."/>
        </authorList>
    </citation>
    <scope>NUCLEOTIDE SEQUENCE [LARGE SCALE GENOMIC DNA]</scope>
    <source>
        <tissue evidence="2">Leaf</tissue>
    </source>
</reference>
<evidence type="ECO:0000313" key="3">
    <source>
        <dbReference type="Proteomes" id="UP000639772"/>
    </source>
</evidence>
<proteinExistence type="predicted"/>
<accession>A0A835RJ50</accession>